<dbReference type="GO" id="GO:0005737">
    <property type="term" value="C:cytoplasm"/>
    <property type="evidence" value="ECO:0007669"/>
    <property type="project" value="UniProtKB-SubCell"/>
</dbReference>
<dbReference type="AlphaFoldDB" id="A0A2G5V2D8"/>
<evidence type="ECO:0000256" key="1">
    <source>
        <dbReference type="ARBA" id="ARBA00004496"/>
    </source>
</evidence>
<dbReference type="EMBL" id="PDUG01000002">
    <property type="protein sequence ID" value="PIC45943.1"/>
    <property type="molecule type" value="Genomic_DNA"/>
</dbReference>
<dbReference type="GO" id="GO:0005730">
    <property type="term" value="C:nucleolus"/>
    <property type="evidence" value="ECO:0007669"/>
    <property type="project" value="TreeGrafter"/>
</dbReference>
<dbReference type="PROSITE" id="PS50216">
    <property type="entry name" value="DHHC"/>
    <property type="match status" value="1"/>
</dbReference>
<dbReference type="Proteomes" id="UP000230233">
    <property type="component" value="Chromosome II"/>
</dbReference>
<dbReference type="PANTHER" id="PTHR13493">
    <property type="entry name" value="ZINC FINGER CCHC DOMAIN-CONTAINING"/>
    <property type="match status" value="1"/>
</dbReference>
<reference evidence="7" key="1">
    <citation type="submission" date="2017-10" db="EMBL/GenBank/DDBJ databases">
        <title>Rapid genome shrinkage in a self-fertile nematode reveals novel sperm competition proteins.</title>
        <authorList>
            <person name="Yin D."/>
            <person name="Schwarz E.M."/>
            <person name="Thomas C.G."/>
            <person name="Felde R.L."/>
            <person name="Korf I.F."/>
            <person name="Cutter A.D."/>
            <person name="Schartner C.M."/>
            <person name="Ralston E.J."/>
            <person name="Meyer B.J."/>
            <person name="Haag E.S."/>
        </authorList>
    </citation>
    <scope>NUCLEOTIDE SEQUENCE [LARGE SCALE GENOMIC DNA]</scope>
    <source>
        <strain evidence="7">JU1422</strain>
    </source>
</reference>
<dbReference type="PANTHER" id="PTHR13493:SF3">
    <property type="entry name" value="RRNA N6-ADENOSINE-METHYLTRANSFERASE ZCCHC4"/>
    <property type="match status" value="1"/>
</dbReference>
<keyword evidence="2" id="KW-0963">Cytoplasm</keyword>
<dbReference type="Pfam" id="PF10237">
    <property type="entry name" value="N6-adenineMlase"/>
    <property type="match status" value="1"/>
</dbReference>
<dbReference type="GO" id="GO:0008988">
    <property type="term" value="F:rRNA (adenine-N6-)-methyltransferase activity"/>
    <property type="evidence" value="ECO:0007669"/>
    <property type="project" value="InterPro"/>
</dbReference>
<evidence type="ECO:0000256" key="3">
    <source>
        <dbReference type="ARBA" id="ARBA00022603"/>
    </source>
</evidence>
<evidence type="ECO:0000256" key="4">
    <source>
        <dbReference type="ARBA" id="ARBA00022679"/>
    </source>
</evidence>
<evidence type="ECO:0000313" key="6">
    <source>
        <dbReference type="EMBL" id="PIC45943.1"/>
    </source>
</evidence>
<accession>A0A2G5V2D8</accession>
<comment type="subcellular location">
    <subcellularLocation>
        <location evidence="1">Cytoplasm</location>
    </subcellularLocation>
</comment>
<name>A0A2G5V2D8_9PELO</name>
<feature type="region of interest" description="Disordered" evidence="5">
    <location>
        <begin position="1"/>
        <end position="60"/>
    </location>
</feature>
<dbReference type="InterPro" id="IPR041370">
    <property type="entry name" value="Mlase_EEF1AKMT1/ZCCHC4"/>
</dbReference>
<dbReference type="STRING" id="1611254.A0A2G5V2D8"/>
<protein>
    <recommendedName>
        <fullName evidence="8">CTCHY-type domain-containing protein</fullName>
    </recommendedName>
</protein>
<organism evidence="6 7">
    <name type="scientific">Caenorhabditis nigoni</name>
    <dbReference type="NCBI Taxonomy" id="1611254"/>
    <lineage>
        <taxon>Eukaryota</taxon>
        <taxon>Metazoa</taxon>
        <taxon>Ecdysozoa</taxon>
        <taxon>Nematoda</taxon>
        <taxon>Chromadorea</taxon>
        <taxon>Rhabditida</taxon>
        <taxon>Rhabditina</taxon>
        <taxon>Rhabditomorpha</taxon>
        <taxon>Rhabditoidea</taxon>
        <taxon>Rhabditidae</taxon>
        <taxon>Peloderinae</taxon>
        <taxon>Caenorhabditis</taxon>
    </lineage>
</organism>
<evidence type="ECO:0000256" key="2">
    <source>
        <dbReference type="ARBA" id="ARBA00022490"/>
    </source>
</evidence>
<keyword evidence="7" id="KW-1185">Reference proteome</keyword>
<gene>
    <name evidence="6" type="primary">Cni-F33A8.4</name>
    <name evidence="6" type="synonym">Cnig_chr_II.g5795</name>
    <name evidence="6" type="ORF">B9Z55_005795</name>
</gene>
<evidence type="ECO:0000256" key="5">
    <source>
        <dbReference type="SAM" id="MobiDB-lite"/>
    </source>
</evidence>
<proteinExistence type="predicted"/>
<comment type="caution">
    <text evidence="6">The sequence shown here is derived from an EMBL/GenBank/DDBJ whole genome shotgun (WGS) entry which is preliminary data.</text>
</comment>
<evidence type="ECO:0000313" key="7">
    <source>
        <dbReference type="Proteomes" id="UP000230233"/>
    </source>
</evidence>
<keyword evidence="4" id="KW-0808">Transferase</keyword>
<keyword evidence="3" id="KW-0489">Methyltransferase</keyword>
<sequence>MVHSEEYKAKRLARKQRFMQQAKKNNVFKARRRNNFSRRPNYHNGPQNENNYEKAPKQDSTALRQRGFFQVLPTDDLPNVPECSHGPCLLFEKKNGPEVEETFFSCAIYRNQDEFCDFKLQYNKETGEIEVKEGEDSEKKKKKKKKIFGYNRIPKALTEMKPTDTVLYCKDCINVFANKHECVCEPVEKEALAKPTNLLPPVNEQHGESQFFFSEETLGVIVKAVEKSKVDGILCIGAPRIFENIRASHPEKNVFLLDYDKRFAKFFPSKQYAQYSMLVDHFFDKNAEPKLMEFFQNSKSILLITDPPFGVFMEPLLKTIEKMKQRFVSTGKEITSFYSMIVLPIYIRKYVLHDNFWMSDYRVTYVGHKLYQYPEKTIVRLFNNLPKSCIDLKNVEGYKFCEPCDRYVTKNNVHCERCDACTSVEQGKWNHCDQCDKCVKPRYVHCAECERCHLYGRCIQKY</sequence>
<dbReference type="InterPro" id="IPR039846">
    <property type="entry name" value="ZCCHC4"/>
</dbReference>
<evidence type="ECO:0008006" key="8">
    <source>
        <dbReference type="Google" id="ProtNLM"/>
    </source>
</evidence>
<dbReference type="OrthoDB" id="431817at2759"/>